<feature type="domain" description="Helicase C-terminal" evidence="14">
    <location>
        <begin position="465"/>
        <end position="654"/>
    </location>
</feature>
<dbReference type="FunFam" id="3.40.50.300:FF:001290">
    <property type="entry name" value="Zinc finger helicase family protein"/>
    <property type="match status" value="1"/>
</dbReference>
<dbReference type="FunFam" id="3.40.50.300:FF:001477">
    <property type="entry name" value="Zinc finger helicase family protein"/>
    <property type="match status" value="1"/>
</dbReference>
<dbReference type="FunFam" id="4.10.1000.10:FF:000039">
    <property type="entry name" value="Putative RNA helicase family protein"/>
    <property type="match status" value="1"/>
</dbReference>
<evidence type="ECO:0000256" key="7">
    <source>
        <dbReference type="ARBA" id="ARBA00022833"/>
    </source>
</evidence>
<evidence type="ECO:0000313" key="16">
    <source>
        <dbReference type="Proteomes" id="UP001231189"/>
    </source>
</evidence>
<feature type="domain" description="C3H1-type" evidence="12">
    <location>
        <begin position="942"/>
        <end position="969"/>
    </location>
</feature>
<evidence type="ECO:0000256" key="1">
    <source>
        <dbReference type="ARBA" id="ARBA00022723"/>
    </source>
</evidence>
<dbReference type="CDD" id="cd17917">
    <property type="entry name" value="DEXHc_RHA-like"/>
    <property type="match status" value="1"/>
</dbReference>
<evidence type="ECO:0000256" key="11">
    <source>
        <dbReference type="SAM" id="MobiDB-lite"/>
    </source>
</evidence>
<dbReference type="AlphaFoldDB" id="A0AAD8WIX8"/>
<protein>
    <recommendedName>
        <fullName evidence="17">Zinc finger CCCH domain-containing protein 4</fullName>
    </recommendedName>
</protein>
<dbReference type="EMBL" id="JAUUTY010000003">
    <property type="protein sequence ID" value="KAK1663999.1"/>
    <property type="molecule type" value="Genomic_DNA"/>
</dbReference>
<dbReference type="CDD" id="cd18791">
    <property type="entry name" value="SF2_C_RHA"/>
    <property type="match status" value="1"/>
</dbReference>
<dbReference type="InterPro" id="IPR027417">
    <property type="entry name" value="P-loop_NTPase"/>
</dbReference>
<feature type="domain" description="C3H1-type" evidence="12">
    <location>
        <begin position="970"/>
        <end position="997"/>
    </location>
</feature>
<name>A0AAD8WIX8_LOLMU</name>
<feature type="zinc finger region" description="C3H1-type" evidence="10">
    <location>
        <begin position="942"/>
        <end position="969"/>
    </location>
</feature>
<proteinExistence type="predicted"/>
<evidence type="ECO:0000259" key="12">
    <source>
        <dbReference type="PROSITE" id="PS50103"/>
    </source>
</evidence>
<evidence type="ECO:0000256" key="5">
    <source>
        <dbReference type="ARBA" id="ARBA00022801"/>
    </source>
</evidence>
<dbReference type="Pfam" id="PF00271">
    <property type="entry name" value="Helicase_C"/>
    <property type="match status" value="1"/>
</dbReference>
<evidence type="ECO:0000256" key="6">
    <source>
        <dbReference type="ARBA" id="ARBA00022806"/>
    </source>
</evidence>
<dbReference type="InterPro" id="IPR001650">
    <property type="entry name" value="Helicase_C-like"/>
</dbReference>
<dbReference type="Gene3D" id="3.40.50.300">
    <property type="entry name" value="P-loop containing nucleotide triphosphate hydrolases"/>
    <property type="match status" value="2"/>
</dbReference>
<dbReference type="Pfam" id="PF00642">
    <property type="entry name" value="zf-CCCH"/>
    <property type="match status" value="1"/>
</dbReference>
<dbReference type="Pfam" id="PF00270">
    <property type="entry name" value="DEAD"/>
    <property type="match status" value="1"/>
</dbReference>
<dbReference type="PANTHER" id="PTHR18934:SF221">
    <property type="entry name" value="ATP-DEPENDENT RNA HELICASE DHX34-RELATED"/>
    <property type="match status" value="1"/>
</dbReference>
<accession>A0AAD8WIX8</accession>
<organism evidence="15 16">
    <name type="scientific">Lolium multiflorum</name>
    <name type="common">Italian ryegrass</name>
    <name type="synonym">Lolium perenne subsp. multiflorum</name>
    <dbReference type="NCBI Taxonomy" id="4521"/>
    <lineage>
        <taxon>Eukaryota</taxon>
        <taxon>Viridiplantae</taxon>
        <taxon>Streptophyta</taxon>
        <taxon>Embryophyta</taxon>
        <taxon>Tracheophyta</taxon>
        <taxon>Spermatophyta</taxon>
        <taxon>Magnoliopsida</taxon>
        <taxon>Liliopsida</taxon>
        <taxon>Poales</taxon>
        <taxon>Poaceae</taxon>
        <taxon>BOP clade</taxon>
        <taxon>Pooideae</taxon>
        <taxon>Poodae</taxon>
        <taxon>Poeae</taxon>
        <taxon>Poeae Chloroplast Group 2 (Poeae type)</taxon>
        <taxon>Loliodinae</taxon>
        <taxon>Loliinae</taxon>
        <taxon>Lolium</taxon>
    </lineage>
</organism>
<dbReference type="SMART" id="SM00356">
    <property type="entry name" value="ZnF_C3H1"/>
    <property type="match status" value="2"/>
</dbReference>
<keyword evidence="4 10" id="KW-0863">Zinc-finger</keyword>
<dbReference type="Gene3D" id="4.10.1000.10">
    <property type="entry name" value="Zinc finger, CCCH-type"/>
    <property type="match status" value="1"/>
</dbReference>
<dbReference type="GO" id="GO:0004386">
    <property type="term" value="F:helicase activity"/>
    <property type="evidence" value="ECO:0007669"/>
    <property type="project" value="UniProtKB-KW"/>
</dbReference>
<dbReference type="InterPro" id="IPR011545">
    <property type="entry name" value="DEAD/DEAH_box_helicase_dom"/>
</dbReference>
<keyword evidence="6" id="KW-0347">Helicase</keyword>
<feature type="zinc finger region" description="C3H1-type" evidence="10">
    <location>
        <begin position="970"/>
        <end position="997"/>
    </location>
</feature>
<reference evidence="15" key="1">
    <citation type="submission" date="2023-07" db="EMBL/GenBank/DDBJ databases">
        <title>A chromosome-level genome assembly of Lolium multiflorum.</title>
        <authorList>
            <person name="Chen Y."/>
            <person name="Copetti D."/>
            <person name="Kolliker R."/>
            <person name="Studer B."/>
        </authorList>
    </citation>
    <scope>NUCLEOTIDE SEQUENCE</scope>
    <source>
        <strain evidence="15">02402/16</strain>
        <tissue evidence="15">Leaf</tissue>
    </source>
</reference>
<dbReference type="SMART" id="SM00487">
    <property type="entry name" value="DEXDc"/>
    <property type="match status" value="1"/>
</dbReference>
<evidence type="ECO:0000256" key="8">
    <source>
        <dbReference type="ARBA" id="ARBA00022840"/>
    </source>
</evidence>
<dbReference type="GO" id="GO:0008270">
    <property type="term" value="F:zinc ion binding"/>
    <property type="evidence" value="ECO:0007669"/>
    <property type="project" value="UniProtKB-KW"/>
</dbReference>
<keyword evidence="5" id="KW-0378">Hydrolase</keyword>
<dbReference type="SUPFAM" id="SSF90229">
    <property type="entry name" value="CCCH zinc finger"/>
    <property type="match status" value="2"/>
</dbReference>
<dbReference type="GO" id="GO:0003677">
    <property type="term" value="F:DNA binding"/>
    <property type="evidence" value="ECO:0007669"/>
    <property type="project" value="UniProtKB-KW"/>
</dbReference>
<evidence type="ECO:0000256" key="4">
    <source>
        <dbReference type="ARBA" id="ARBA00022771"/>
    </source>
</evidence>
<evidence type="ECO:0000259" key="14">
    <source>
        <dbReference type="PROSITE" id="PS51194"/>
    </source>
</evidence>
<dbReference type="PROSITE" id="PS51194">
    <property type="entry name" value="HELICASE_CTER"/>
    <property type="match status" value="1"/>
</dbReference>
<gene>
    <name evidence="15" type="ORF">QYE76_052158</name>
</gene>
<keyword evidence="2" id="KW-0677">Repeat</keyword>
<feature type="domain" description="Helicase ATP-binding" evidence="13">
    <location>
        <begin position="247"/>
        <end position="411"/>
    </location>
</feature>
<keyword evidence="3" id="KW-0547">Nucleotide-binding</keyword>
<dbReference type="InterPro" id="IPR000571">
    <property type="entry name" value="Znf_CCCH"/>
</dbReference>
<keyword evidence="9" id="KW-0238">DNA-binding</keyword>
<dbReference type="PROSITE" id="PS51192">
    <property type="entry name" value="HELICASE_ATP_BIND_1"/>
    <property type="match status" value="1"/>
</dbReference>
<dbReference type="PROSITE" id="PS50103">
    <property type="entry name" value="ZF_C3H1"/>
    <property type="match status" value="2"/>
</dbReference>
<dbReference type="Proteomes" id="UP001231189">
    <property type="component" value="Unassembled WGS sequence"/>
</dbReference>
<evidence type="ECO:0000256" key="2">
    <source>
        <dbReference type="ARBA" id="ARBA00022737"/>
    </source>
</evidence>
<keyword evidence="7 10" id="KW-0862">Zinc</keyword>
<dbReference type="InterPro" id="IPR014001">
    <property type="entry name" value="Helicase_ATP-bd"/>
</dbReference>
<evidence type="ECO:0000256" key="10">
    <source>
        <dbReference type="PROSITE-ProRule" id="PRU00723"/>
    </source>
</evidence>
<dbReference type="InterPro" id="IPR036855">
    <property type="entry name" value="Znf_CCCH_sf"/>
</dbReference>
<dbReference type="GO" id="GO:0016787">
    <property type="term" value="F:hydrolase activity"/>
    <property type="evidence" value="ECO:0007669"/>
    <property type="project" value="UniProtKB-KW"/>
</dbReference>
<dbReference type="SUPFAM" id="SSF52540">
    <property type="entry name" value="P-loop containing nucleoside triphosphate hydrolases"/>
    <property type="match status" value="1"/>
</dbReference>
<keyword evidence="1 10" id="KW-0479">Metal-binding</keyword>
<dbReference type="SMART" id="SM00490">
    <property type="entry name" value="HELICc"/>
    <property type="match status" value="1"/>
</dbReference>
<evidence type="ECO:0000259" key="13">
    <source>
        <dbReference type="PROSITE" id="PS51192"/>
    </source>
</evidence>
<evidence type="ECO:0000256" key="9">
    <source>
        <dbReference type="ARBA" id="ARBA00023125"/>
    </source>
</evidence>
<dbReference type="PANTHER" id="PTHR18934">
    <property type="entry name" value="ATP-DEPENDENT RNA HELICASE"/>
    <property type="match status" value="1"/>
</dbReference>
<comment type="caution">
    <text evidence="15">The sequence shown here is derived from an EMBL/GenBank/DDBJ whole genome shotgun (WGS) entry which is preliminary data.</text>
</comment>
<keyword evidence="8" id="KW-0067">ATP-binding</keyword>
<feature type="region of interest" description="Disordered" evidence="11">
    <location>
        <begin position="176"/>
        <end position="215"/>
    </location>
</feature>
<evidence type="ECO:0000256" key="3">
    <source>
        <dbReference type="ARBA" id="ARBA00022741"/>
    </source>
</evidence>
<evidence type="ECO:0000313" key="15">
    <source>
        <dbReference type="EMBL" id="KAK1663999.1"/>
    </source>
</evidence>
<dbReference type="GO" id="GO:0003723">
    <property type="term" value="F:RNA binding"/>
    <property type="evidence" value="ECO:0007669"/>
    <property type="project" value="TreeGrafter"/>
</dbReference>
<evidence type="ECO:0008006" key="17">
    <source>
        <dbReference type="Google" id="ProtNLM"/>
    </source>
</evidence>
<sequence>MTGGGARAKGRRGYWSSHGDTREVALAGAAPGRTWRRLEAALEPKAGAATGRRWRRREAALTPKISSGPVRLWEHLLAATGNTTSSDDEFLDDDFFPDVNDLFDNLDMGDNINMNAAVVADDEAASCGKISGRSTEVVGLKHDHRVDQVLVHRRPTPRSRAPLRAGPCAAPLPPGLSCLQKGKPTPHSPYGRESCTAREKSAAAVSGGGGDLAAAASMPGIEQEDAAPPPPRQRPPVATEALRDRIVEKVKENRVTLIVGDTGCGKSSMVPQFLLDGNMEPIMCTQPRRFAVVAIAQMVAEARKCQVGEEVGYHIGHSNMSNLNSKRSKIVFKTAGVVLEQLRDKGIAALKYKVIILDEVHERSVESDLVLALVKQFLMKKNDLRLVLMSATADITRYKEYFRDIGRGERVEVIAVPSSPRTRIFQRKVLYLEQIADILKMSSESLSTKYCSGEDADAEADLNPDVYQLIHELLLHIHLNDPDIEKSVLVFLPTYYALEQQWIRLLSLSSFFKVHILHRSIDTDEALQTMKVSKSCRKVILATNIAESSVTIPGVAYVIDSCRSLQVYWDPIRKTDSAGLVWASKSQAEQRKGRTGRTCDGQIYRLVTGSFYNSLDDHEHPAILRLSLREQVLMVCCAESRAMNDPNVVLQKVLDPPNSDVVQDALDSLVQIHALVKPTSPRGRYEPTFYGCLLNSLPLSFDASVLALKFGEVGFLHEGILIGIMLDIQPLPILQPFGYQALCKIFRDNYFYEDNKLKIGKKEATLIGNLCAYQFWQRMFKDKYRLEYLKNVANTQEPTLSHSFISKHEEVWCALHNILPAALNHISEIYDDVMSTLHRFRPSFLVEINRPRYLQPAEFHHSCLHHEVLKPEDMNPLLLEAENSQLDSQTKCAATPYVSPTDFDATLTAVALKALITEMKTQLAEDKVVPRRERASGYVQQPFESEMCVFFVRGSCTRGNTCPFSHSTRAPKPVCKFFLTLQGCKNGSSCSFSHDRGSSKTSSFTSGICSQEDRATSVCCTKLLPAGGDGHIVVMNDKNLQFSCKICHYYDPRKIVACTPGLHSVESDSVTNGMMILQNVADPCHLIIGGEHKLPVPWAKVQRVFWFADFDSDESVDEKVLLQKFFEYIAIKTLSETLSKLQVVLIMNNIKFVHLQAERLARECFYFLGESFMFDEGTLGWFSDTPSYPNGMQVSAPVAYIFNMHPPTGVQFGDYPTELRRALRRA</sequence>
<keyword evidence="16" id="KW-1185">Reference proteome</keyword>
<dbReference type="GO" id="GO:0005524">
    <property type="term" value="F:ATP binding"/>
    <property type="evidence" value="ECO:0007669"/>
    <property type="project" value="UniProtKB-KW"/>
</dbReference>